<evidence type="ECO:0000313" key="9">
    <source>
        <dbReference type="EMBL" id="ADN77281.1"/>
    </source>
</evidence>
<dbReference type="NCBIfam" id="TIGR00093">
    <property type="entry name" value="pseudouridine synthase"/>
    <property type="match status" value="1"/>
</dbReference>
<dbReference type="InterPro" id="IPR042092">
    <property type="entry name" value="PsdUridine_s_RsuA/RluB/E/F_cat"/>
</dbReference>
<dbReference type="RefSeq" id="WP_013346587.1">
    <property type="nucleotide sequence ID" value="NC_014541.1"/>
</dbReference>
<dbReference type="CDD" id="cd02553">
    <property type="entry name" value="PseudoU_synth_RsuA"/>
    <property type="match status" value="1"/>
</dbReference>
<comment type="similarity">
    <text evidence="1 7">Belongs to the pseudouridine synthase RsuA family.</text>
</comment>
<dbReference type="Pfam" id="PF00849">
    <property type="entry name" value="PseudoU_synth_2"/>
    <property type="match status" value="1"/>
</dbReference>
<dbReference type="InterPro" id="IPR020103">
    <property type="entry name" value="PsdUridine_synth_cat_dom_sf"/>
</dbReference>
<dbReference type="STRING" id="550540.Fbal_3081"/>
<dbReference type="Gene3D" id="3.10.290.10">
    <property type="entry name" value="RNA-binding S4 domain"/>
    <property type="match status" value="1"/>
</dbReference>
<comment type="catalytic activity">
    <reaction evidence="4">
        <text>uridine(516) in 16S rRNA = pseudouridine(516) in 16S rRNA</text>
        <dbReference type="Rhea" id="RHEA:38867"/>
        <dbReference type="Rhea" id="RHEA-COMP:10089"/>
        <dbReference type="Rhea" id="RHEA-COMP:10090"/>
        <dbReference type="ChEBI" id="CHEBI:65314"/>
        <dbReference type="ChEBI" id="CHEBI:65315"/>
        <dbReference type="EC" id="5.4.99.19"/>
    </reaction>
</comment>
<organism evidence="9 10">
    <name type="scientific">Ferrimonas balearica (strain DSM 9799 / CCM 4581 / KCTC 23876 / PAT)</name>
    <dbReference type="NCBI Taxonomy" id="550540"/>
    <lineage>
        <taxon>Bacteria</taxon>
        <taxon>Pseudomonadati</taxon>
        <taxon>Pseudomonadota</taxon>
        <taxon>Gammaproteobacteria</taxon>
        <taxon>Alteromonadales</taxon>
        <taxon>Ferrimonadaceae</taxon>
        <taxon>Ferrimonas</taxon>
    </lineage>
</organism>
<dbReference type="Proteomes" id="UP000006683">
    <property type="component" value="Chromosome"/>
</dbReference>
<keyword evidence="10" id="KW-1185">Reference proteome</keyword>
<dbReference type="GO" id="GO:0003723">
    <property type="term" value="F:RNA binding"/>
    <property type="evidence" value="ECO:0007669"/>
    <property type="project" value="UniProtKB-KW"/>
</dbReference>
<dbReference type="eggNOG" id="COG1187">
    <property type="taxonomic scope" value="Bacteria"/>
</dbReference>
<dbReference type="EMBL" id="CP002209">
    <property type="protein sequence ID" value="ADN77281.1"/>
    <property type="molecule type" value="Genomic_DNA"/>
</dbReference>
<dbReference type="GO" id="GO:0160136">
    <property type="term" value="F:16S rRNA pseudouridine(516) synthase activity"/>
    <property type="evidence" value="ECO:0007669"/>
    <property type="project" value="UniProtKB-EC"/>
</dbReference>
<dbReference type="InterPro" id="IPR002942">
    <property type="entry name" value="S4_RNA-bd"/>
</dbReference>
<evidence type="ECO:0000256" key="1">
    <source>
        <dbReference type="ARBA" id="ARBA00008348"/>
    </source>
</evidence>
<comment type="function">
    <text evidence="5">Responsible for synthesis of pseudouridine from uracil-516 in 16S ribosomal RNA.</text>
</comment>
<evidence type="ECO:0000256" key="2">
    <source>
        <dbReference type="ARBA" id="ARBA00022884"/>
    </source>
</evidence>
<keyword evidence="3 7" id="KW-0413">Isomerase</keyword>
<dbReference type="KEGG" id="fbl:Fbal_3081"/>
<dbReference type="EC" id="5.4.99.-" evidence="7"/>
<dbReference type="GO" id="GO:0000455">
    <property type="term" value="P:enzyme-directed rRNA pseudouridine synthesis"/>
    <property type="evidence" value="ECO:0007669"/>
    <property type="project" value="UniProtKB-ARBA"/>
</dbReference>
<reference evidence="9 10" key="1">
    <citation type="journal article" date="2010" name="Stand. Genomic Sci.">
        <title>Complete genome sequence of Ferrimonas balearica type strain (PAT).</title>
        <authorList>
            <person name="Nolan M."/>
            <person name="Sikorski J."/>
            <person name="Davenport K."/>
            <person name="Lucas S."/>
            <person name="Glavina Del Rio T."/>
            <person name="Tice H."/>
            <person name="Cheng J."/>
            <person name="Goodwin L."/>
            <person name="Pitluck S."/>
            <person name="Liolios K."/>
            <person name="Ivanova N."/>
            <person name="Mavromatis K."/>
            <person name="Ovchinnikova G."/>
            <person name="Pati A."/>
            <person name="Chen A."/>
            <person name="Palaniappan K."/>
            <person name="Land M."/>
            <person name="Hauser L."/>
            <person name="Chang Y."/>
            <person name="Jeffries C."/>
            <person name="Tapia R."/>
            <person name="Brettin T."/>
            <person name="Detter J."/>
            <person name="Han C."/>
            <person name="Yasawong M."/>
            <person name="Rohde M."/>
            <person name="Tindall B."/>
            <person name="Goker M."/>
            <person name="Woyke T."/>
            <person name="Bristow J."/>
            <person name="Eisen J."/>
            <person name="Markowitz V."/>
            <person name="Hugenholtz P."/>
            <person name="Kyrpides N."/>
            <person name="Klenk H."/>
            <person name="Lapidus A."/>
        </authorList>
    </citation>
    <scope>NUCLEOTIDE SEQUENCE [LARGE SCALE GENOMIC DNA]</scope>
    <source>
        <strain evidence="10">DSM 9799 / CCM 4581 / KCTC 23876 / PAT</strain>
    </source>
</reference>
<dbReference type="Gene3D" id="3.30.70.580">
    <property type="entry name" value="Pseudouridine synthase I, catalytic domain, N-terminal subdomain"/>
    <property type="match status" value="1"/>
</dbReference>
<name>E1SUH4_FERBD</name>
<evidence type="ECO:0000256" key="4">
    <source>
        <dbReference type="ARBA" id="ARBA00036749"/>
    </source>
</evidence>
<sequence>MRLDRLLCQHPKWNRRHVLGLLVQGRVTVNEVVVTNPTHEVSAFDTVHADGELCQAGKPAHYLMLNKPAGILSATSDPVHPTVMQLLPEALAKDLHIGGRLDRASTGLMLLTNDGQWSRRATDPDKRSPKVYRVTLANPIHPDTEQVFAEGIYFPFEAITTSPAQLERLGECECRLTIYEGRYHQIKRMFGRFRNPVVALHRESMGAITLDPTLAPGQYRALTAEEIASV</sequence>
<feature type="domain" description="RNA-binding S4" evidence="8">
    <location>
        <begin position="1"/>
        <end position="61"/>
    </location>
</feature>
<dbReference type="Pfam" id="PF01479">
    <property type="entry name" value="S4"/>
    <property type="match status" value="1"/>
</dbReference>
<dbReference type="HOGENOM" id="CLU_024979_1_2_6"/>
<dbReference type="InterPro" id="IPR018496">
    <property type="entry name" value="PsdUridine_synth_RsuA/RluB_CS"/>
</dbReference>
<evidence type="ECO:0000256" key="5">
    <source>
        <dbReference type="ARBA" id="ARBA00037590"/>
    </source>
</evidence>
<dbReference type="SMART" id="SM00363">
    <property type="entry name" value="S4"/>
    <property type="match status" value="1"/>
</dbReference>
<protein>
    <recommendedName>
        <fullName evidence="7">Pseudouridine synthase</fullName>
        <ecNumber evidence="7">5.4.99.-</ecNumber>
    </recommendedName>
</protein>
<evidence type="ECO:0000256" key="7">
    <source>
        <dbReference type="RuleBase" id="RU003887"/>
    </source>
</evidence>
<dbReference type="PANTHER" id="PTHR47683">
    <property type="entry name" value="PSEUDOURIDINE SYNTHASE FAMILY PROTEIN-RELATED"/>
    <property type="match status" value="1"/>
</dbReference>
<dbReference type="InterPro" id="IPR000748">
    <property type="entry name" value="PsdUridine_synth_RsuA/RluB/E/F"/>
</dbReference>
<dbReference type="PROSITE" id="PS01149">
    <property type="entry name" value="PSI_RSU"/>
    <property type="match status" value="1"/>
</dbReference>
<dbReference type="PROSITE" id="PS50889">
    <property type="entry name" value="S4"/>
    <property type="match status" value="1"/>
</dbReference>
<dbReference type="InterPro" id="IPR050343">
    <property type="entry name" value="RsuA_PseudoU_synthase"/>
</dbReference>
<evidence type="ECO:0000259" key="8">
    <source>
        <dbReference type="SMART" id="SM00363"/>
    </source>
</evidence>
<dbReference type="Gene3D" id="3.30.70.1560">
    <property type="entry name" value="Alpha-L RNA-binding motif"/>
    <property type="match status" value="1"/>
</dbReference>
<dbReference type="InterPro" id="IPR036986">
    <property type="entry name" value="S4_RNA-bd_sf"/>
</dbReference>
<dbReference type="SUPFAM" id="SSF55120">
    <property type="entry name" value="Pseudouridine synthase"/>
    <property type="match status" value="1"/>
</dbReference>
<dbReference type="AlphaFoldDB" id="E1SUH4"/>
<accession>E1SUH4</accession>
<dbReference type="InterPro" id="IPR020094">
    <property type="entry name" value="TruA/RsuA/RluB/E/F_N"/>
</dbReference>
<proteinExistence type="inferred from homology"/>
<dbReference type="PANTHER" id="PTHR47683:SF4">
    <property type="entry name" value="PSEUDOURIDINE SYNTHASE"/>
    <property type="match status" value="1"/>
</dbReference>
<evidence type="ECO:0000313" key="10">
    <source>
        <dbReference type="Proteomes" id="UP000006683"/>
    </source>
</evidence>
<keyword evidence="2 6" id="KW-0694">RNA-binding</keyword>
<dbReference type="OrthoDB" id="9807213at2"/>
<evidence type="ECO:0000256" key="3">
    <source>
        <dbReference type="ARBA" id="ARBA00023235"/>
    </source>
</evidence>
<evidence type="ECO:0000256" key="6">
    <source>
        <dbReference type="PROSITE-ProRule" id="PRU00182"/>
    </source>
</evidence>
<dbReference type="SUPFAM" id="SSF55174">
    <property type="entry name" value="Alpha-L RNA-binding motif"/>
    <property type="match status" value="1"/>
</dbReference>
<gene>
    <name evidence="9" type="ordered locus">Fbal_3081</name>
</gene>
<dbReference type="InterPro" id="IPR006145">
    <property type="entry name" value="PsdUridine_synth_RsuA/RluA"/>
</dbReference>
<dbReference type="GeneID" id="67183303"/>